<protein>
    <submittedName>
        <fullName evidence="1">Uncharacterized protein</fullName>
    </submittedName>
</protein>
<proteinExistence type="predicted"/>
<dbReference type="EMBL" id="JXLP01000033">
    <property type="protein sequence ID" value="KIL72503.1"/>
    <property type="molecule type" value="Genomic_DNA"/>
</dbReference>
<dbReference type="RefSeq" id="WP_041114634.1">
    <property type="nucleotide sequence ID" value="NZ_CP082363.1"/>
</dbReference>
<reference evidence="1 2" key="1">
    <citation type="submission" date="2015-01" db="EMBL/GenBank/DDBJ databases">
        <title>Genome Assembly of Bacillus badius MTCC 1458.</title>
        <authorList>
            <person name="Verma A."/>
            <person name="Khatri I."/>
            <person name="Mual P."/>
            <person name="Subramanian S."/>
            <person name="Krishnamurthi S."/>
        </authorList>
    </citation>
    <scope>NUCLEOTIDE SEQUENCE [LARGE SCALE GENOMIC DNA]</scope>
    <source>
        <strain evidence="1 2">MTCC 1458</strain>
    </source>
</reference>
<name>A0ABR5ANP4_BACBA</name>
<sequence length="74" mass="8576">MNGLLLTSKEEKLPIELMYLSDQGEISHRLVIITQIQKDYIKAYCFYKKQPRTFKRANILAASKPRKGVEGKYA</sequence>
<comment type="caution">
    <text evidence="1">The sequence shown here is derived from an EMBL/GenBank/DDBJ whole genome shotgun (WGS) entry which is preliminary data.</text>
</comment>
<evidence type="ECO:0000313" key="1">
    <source>
        <dbReference type="EMBL" id="KIL72503.1"/>
    </source>
</evidence>
<dbReference type="Proteomes" id="UP000031982">
    <property type="component" value="Unassembled WGS sequence"/>
</dbReference>
<keyword evidence="2" id="KW-1185">Reference proteome</keyword>
<accession>A0ABR5ANP4</accession>
<organism evidence="1 2">
    <name type="scientific">Bacillus badius</name>
    <dbReference type="NCBI Taxonomy" id="1455"/>
    <lineage>
        <taxon>Bacteria</taxon>
        <taxon>Bacillati</taxon>
        <taxon>Bacillota</taxon>
        <taxon>Bacilli</taxon>
        <taxon>Bacillales</taxon>
        <taxon>Bacillaceae</taxon>
        <taxon>Pseudobacillus</taxon>
    </lineage>
</organism>
<gene>
    <name evidence="1" type="ORF">SD77_3476</name>
</gene>
<evidence type="ECO:0000313" key="2">
    <source>
        <dbReference type="Proteomes" id="UP000031982"/>
    </source>
</evidence>